<evidence type="ECO:0000256" key="2">
    <source>
        <dbReference type="ARBA" id="ARBA00022448"/>
    </source>
</evidence>
<feature type="transmembrane region" description="Helical" evidence="7">
    <location>
        <begin position="166"/>
        <end position="188"/>
    </location>
</feature>
<feature type="transmembrane region" description="Helical" evidence="7">
    <location>
        <begin position="312"/>
        <end position="329"/>
    </location>
</feature>
<dbReference type="AlphaFoldDB" id="A0A6J5ZCD7"/>
<dbReference type="PANTHER" id="PTHR23513">
    <property type="entry name" value="INTEGRAL MEMBRANE EFFLUX PROTEIN-RELATED"/>
    <property type="match status" value="1"/>
</dbReference>
<evidence type="ECO:0000256" key="6">
    <source>
        <dbReference type="ARBA" id="ARBA00023136"/>
    </source>
</evidence>
<name>A0A6J5ZCD7_9ZZZZ</name>
<reference evidence="9" key="1">
    <citation type="submission" date="2020-05" db="EMBL/GenBank/DDBJ databases">
        <authorList>
            <person name="Chiriac C."/>
            <person name="Salcher M."/>
            <person name="Ghai R."/>
            <person name="Kavagutti S V."/>
        </authorList>
    </citation>
    <scope>NUCLEOTIDE SEQUENCE</scope>
</reference>
<keyword evidence="5 7" id="KW-1133">Transmembrane helix</keyword>
<evidence type="ECO:0000313" key="9">
    <source>
        <dbReference type="EMBL" id="CAB4338090.1"/>
    </source>
</evidence>
<dbReference type="GO" id="GO:0005886">
    <property type="term" value="C:plasma membrane"/>
    <property type="evidence" value="ECO:0007669"/>
    <property type="project" value="UniProtKB-SubCell"/>
</dbReference>
<dbReference type="InterPro" id="IPR010290">
    <property type="entry name" value="TM_effector"/>
</dbReference>
<feature type="transmembrane region" description="Helical" evidence="7">
    <location>
        <begin position="335"/>
        <end position="357"/>
    </location>
</feature>
<dbReference type="Gene3D" id="1.20.1250.20">
    <property type="entry name" value="MFS general substrate transporter like domains"/>
    <property type="match status" value="1"/>
</dbReference>
<keyword evidence="6 7" id="KW-0472">Membrane</keyword>
<feature type="transmembrane region" description="Helical" evidence="7">
    <location>
        <begin position="100"/>
        <end position="121"/>
    </location>
</feature>
<dbReference type="Pfam" id="PF05977">
    <property type="entry name" value="MFS_3"/>
    <property type="match status" value="1"/>
</dbReference>
<keyword evidence="2" id="KW-0813">Transport</keyword>
<feature type="domain" description="Major facilitator superfamily (MFS) profile" evidence="8">
    <location>
        <begin position="246"/>
        <end position="434"/>
    </location>
</feature>
<feature type="transmembrane region" description="Helical" evidence="7">
    <location>
        <begin position="68"/>
        <end position="88"/>
    </location>
</feature>
<comment type="subcellular location">
    <subcellularLocation>
        <location evidence="1">Cell membrane</location>
        <topology evidence="1">Multi-pass membrane protein</topology>
    </subcellularLocation>
</comment>
<protein>
    <submittedName>
        <fullName evidence="9">Unannotated protein</fullName>
    </submittedName>
</protein>
<dbReference type="PANTHER" id="PTHR23513:SF9">
    <property type="entry name" value="ENTEROBACTIN EXPORTER ENTS"/>
    <property type="match status" value="1"/>
</dbReference>
<dbReference type="EMBL" id="CAESAJ010000067">
    <property type="protein sequence ID" value="CAB4338090.1"/>
    <property type="molecule type" value="Genomic_DNA"/>
</dbReference>
<dbReference type="GO" id="GO:0022857">
    <property type="term" value="F:transmembrane transporter activity"/>
    <property type="evidence" value="ECO:0007669"/>
    <property type="project" value="InterPro"/>
</dbReference>
<evidence type="ECO:0000256" key="7">
    <source>
        <dbReference type="SAM" id="Phobius"/>
    </source>
</evidence>
<organism evidence="9">
    <name type="scientific">freshwater metagenome</name>
    <dbReference type="NCBI Taxonomy" id="449393"/>
    <lineage>
        <taxon>unclassified sequences</taxon>
        <taxon>metagenomes</taxon>
        <taxon>ecological metagenomes</taxon>
    </lineage>
</organism>
<keyword evidence="4 7" id="KW-0812">Transmembrane</keyword>
<evidence type="ECO:0000256" key="1">
    <source>
        <dbReference type="ARBA" id="ARBA00004651"/>
    </source>
</evidence>
<feature type="transmembrane region" description="Helical" evidence="7">
    <location>
        <begin position="392"/>
        <end position="418"/>
    </location>
</feature>
<feature type="transmembrane region" description="Helical" evidence="7">
    <location>
        <begin position="248"/>
        <end position="273"/>
    </location>
</feature>
<dbReference type="CDD" id="cd06173">
    <property type="entry name" value="MFS_MefA_like"/>
    <property type="match status" value="1"/>
</dbReference>
<evidence type="ECO:0000256" key="5">
    <source>
        <dbReference type="ARBA" id="ARBA00022989"/>
    </source>
</evidence>
<dbReference type="InterPro" id="IPR036259">
    <property type="entry name" value="MFS_trans_sf"/>
</dbReference>
<proteinExistence type="predicted"/>
<feature type="transmembrane region" description="Helical" evidence="7">
    <location>
        <begin position="127"/>
        <end position="146"/>
    </location>
</feature>
<feature type="transmembrane region" description="Helical" evidence="7">
    <location>
        <begin position="194"/>
        <end position="213"/>
    </location>
</feature>
<gene>
    <name evidence="9" type="ORF">UFOPK3770_00726</name>
</gene>
<evidence type="ECO:0000256" key="4">
    <source>
        <dbReference type="ARBA" id="ARBA00022692"/>
    </source>
</evidence>
<evidence type="ECO:0000259" key="8">
    <source>
        <dbReference type="PROSITE" id="PS50850"/>
    </source>
</evidence>
<feature type="transmembrane region" description="Helical" evidence="7">
    <location>
        <begin position="279"/>
        <end position="300"/>
    </location>
</feature>
<keyword evidence="3" id="KW-1003">Cell membrane</keyword>
<dbReference type="InterPro" id="IPR020846">
    <property type="entry name" value="MFS_dom"/>
</dbReference>
<sequence>MLRISADLGELKMWQSHAVPKLLIDLTPLREVPAYRRLFTAVSISNLGQQMTSVAVGIQVYQLTHSSFAVGLVGLFQLIPLIVLGLFGGAMSDSYDRRRIGMFSAMGLAASSVILLMLALVESTQVWPLYLTVALSSSFFAVGNPARQSIIPRIVPNQILPAANSLSMLSWNIGFTLGPLLGGVLIGVTGKVSTAYFVDVLAYLVMVWAMWALPSLPPLAGAPSRPGLASVKVGLDFLRGKRNLQMSFYVDIVAMVFGMPRALFPAIAAHWYGDSMGSTAARVGLLTAAPALGAALSAIFSGPLMRSYRHGAAIIWAIVGWGLAIAAFGMTRNLWLGITFLAIAGAADNVSALYRTIMLQAAVPDEFRGRLQGVFTVVVAGGPRLGDFEAGAVAAVGGEAFSVISGGLACIALTAALVKWHPKFMDYDSRSPAL</sequence>
<dbReference type="SUPFAM" id="SSF103473">
    <property type="entry name" value="MFS general substrate transporter"/>
    <property type="match status" value="1"/>
</dbReference>
<dbReference type="PROSITE" id="PS50850">
    <property type="entry name" value="MFS"/>
    <property type="match status" value="1"/>
</dbReference>
<accession>A0A6J5ZCD7</accession>
<evidence type="ECO:0000256" key="3">
    <source>
        <dbReference type="ARBA" id="ARBA00022475"/>
    </source>
</evidence>